<name>A0ABS6WKS3_9HYPH</name>
<evidence type="ECO:0000313" key="3">
    <source>
        <dbReference type="EMBL" id="MBW3096475.1"/>
    </source>
</evidence>
<dbReference type="PANTHER" id="PTHR13090">
    <property type="entry name" value="ARGININE-HYDROXYLASE NDUFAF5, MITOCHONDRIAL"/>
    <property type="match status" value="1"/>
</dbReference>
<reference evidence="3" key="1">
    <citation type="submission" date="2021-07" db="EMBL/GenBank/DDBJ databases">
        <title>Pseudohoeflea marina sp. nov. a polyhydroxyalcanoate-producing bacterium.</title>
        <authorList>
            <person name="Zheng W."/>
            <person name="Yu S."/>
            <person name="Huang Y."/>
        </authorList>
    </citation>
    <scope>NUCLEOTIDE SEQUENCE</scope>
    <source>
        <strain evidence="3">DP4N28-3</strain>
    </source>
</reference>
<keyword evidence="4" id="KW-1185">Reference proteome</keyword>
<evidence type="ECO:0000256" key="1">
    <source>
        <dbReference type="ARBA" id="ARBA00022603"/>
    </source>
</evidence>
<proteinExistence type="predicted"/>
<dbReference type="GO" id="GO:0008168">
    <property type="term" value="F:methyltransferase activity"/>
    <property type="evidence" value="ECO:0007669"/>
    <property type="project" value="UniProtKB-KW"/>
</dbReference>
<dbReference type="RefSeq" id="WP_219200172.1">
    <property type="nucleotide sequence ID" value="NZ_JAHWQX010000001.1"/>
</dbReference>
<accession>A0ABS6WKS3</accession>
<comment type="caution">
    <text evidence="3">The sequence shown here is derived from an EMBL/GenBank/DDBJ whole genome shotgun (WGS) entry which is preliminary data.</text>
</comment>
<evidence type="ECO:0000313" key="4">
    <source>
        <dbReference type="Proteomes" id="UP001430804"/>
    </source>
</evidence>
<dbReference type="GO" id="GO:0032259">
    <property type="term" value="P:methylation"/>
    <property type="evidence" value="ECO:0007669"/>
    <property type="project" value="UniProtKB-KW"/>
</dbReference>
<dbReference type="PANTHER" id="PTHR13090:SF1">
    <property type="entry name" value="ARGININE-HYDROXYLASE NDUFAF5, MITOCHONDRIAL"/>
    <property type="match status" value="1"/>
</dbReference>
<dbReference type="EMBL" id="JAHWQX010000001">
    <property type="protein sequence ID" value="MBW3096475.1"/>
    <property type="molecule type" value="Genomic_DNA"/>
</dbReference>
<organism evidence="3 4">
    <name type="scientific">Pseudohoeflea coraliihabitans</name>
    <dbReference type="NCBI Taxonomy" id="2860393"/>
    <lineage>
        <taxon>Bacteria</taxon>
        <taxon>Pseudomonadati</taxon>
        <taxon>Pseudomonadota</taxon>
        <taxon>Alphaproteobacteria</taxon>
        <taxon>Hyphomicrobiales</taxon>
        <taxon>Rhizobiaceae</taxon>
        <taxon>Pseudohoeflea</taxon>
    </lineage>
</organism>
<keyword evidence="1 3" id="KW-0489">Methyltransferase</keyword>
<evidence type="ECO:0000256" key="2">
    <source>
        <dbReference type="ARBA" id="ARBA00022679"/>
    </source>
</evidence>
<gene>
    <name evidence="3" type="ORF">KY465_04210</name>
</gene>
<dbReference type="InterPro" id="IPR050602">
    <property type="entry name" value="Malonyl-ACP_OMT"/>
</dbReference>
<dbReference type="Proteomes" id="UP001430804">
    <property type="component" value="Unassembled WGS sequence"/>
</dbReference>
<keyword evidence="2" id="KW-0808">Transferase</keyword>
<sequence>MDTLFDHSLLRQRHRRALAATRKQPARDPQFLLRHVATELAERLSMVERHFANPVLLHSATTLPADLLEATGKTDRFLVVAPDRPEDIGPTAGTNSREWVAAPPDEVGLNVASADLFIAPATLHLVNDTPGLLIQVRRALVPDGLFLAAVPGAGTLGELRQSLLQAESEVTGGVHSRIHPFADVRDYGALMQRAGFALPVADCEELVVRYDNLFALMQDLRAMGMTNALVQRSRKPLSRRVLLRAAAIYAERFADPDGRIRASFPMIHLSGWAPDASQQQPLRPGSAKMRLADALRPGGDRK</sequence>
<protein>
    <submittedName>
        <fullName evidence="3">SAM-dependent methyltransferase</fullName>
    </submittedName>
</protein>